<evidence type="ECO:0000259" key="2">
    <source>
        <dbReference type="Pfam" id="PF05004"/>
    </source>
</evidence>
<feature type="domain" description="Interferon-related developmental regulator N-terminal" evidence="2">
    <location>
        <begin position="10"/>
        <end position="197"/>
    </location>
</feature>
<dbReference type="Proteomes" id="UP001632038">
    <property type="component" value="Unassembled WGS sequence"/>
</dbReference>
<dbReference type="InterPro" id="IPR016024">
    <property type="entry name" value="ARM-type_fold"/>
</dbReference>
<dbReference type="Pfam" id="PF05004">
    <property type="entry name" value="IFRD"/>
    <property type="match status" value="1"/>
</dbReference>
<name>A0ABD3CK09_9LAMI</name>
<dbReference type="AlphaFoldDB" id="A0ABD3CK09"/>
<evidence type="ECO:0000313" key="3">
    <source>
        <dbReference type="EMBL" id="KAL3629812.1"/>
    </source>
</evidence>
<dbReference type="InterPro" id="IPR007701">
    <property type="entry name" value="Interferon-rel_develop_reg_N"/>
</dbReference>
<dbReference type="SUPFAM" id="SSF48371">
    <property type="entry name" value="ARM repeat"/>
    <property type="match status" value="1"/>
</dbReference>
<dbReference type="InterPro" id="IPR039777">
    <property type="entry name" value="IFRD"/>
</dbReference>
<gene>
    <name evidence="3" type="ORF">CASFOL_027034</name>
</gene>
<protein>
    <recommendedName>
        <fullName evidence="2">Interferon-related developmental regulator N-terminal domain-containing protein</fullName>
    </recommendedName>
</protein>
<evidence type="ECO:0000256" key="1">
    <source>
        <dbReference type="ARBA" id="ARBA00008828"/>
    </source>
</evidence>
<comment type="caution">
    <text evidence="3">The sequence shown here is derived from an EMBL/GenBank/DDBJ whole genome shotgun (WGS) entry which is preliminary data.</text>
</comment>
<reference evidence="4" key="1">
    <citation type="journal article" date="2024" name="IScience">
        <title>Strigolactones Initiate the Formation of Haustorium-like Structures in Castilleja.</title>
        <authorList>
            <person name="Buerger M."/>
            <person name="Peterson D."/>
            <person name="Chory J."/>
        </authorList>
    </citation>
    <scope>NUCLEOTIDE SEQUENCE [LARGE SCALE GENOMIC DNA]</scope>
</reference>
<dbReference type="PANTHER" id="PTHR12354:SF1">
    <property type="entry name" value="INTERFERON-RELATED DEVELOPMENTAL REGULATOR 1"/>
    <property type="match status" value="1"/>
</dbReference>
<evidence type="ECO:0000313" key="4">
    <source>
        <dbReference type="Proteomes" id="UP001632038"/>
    </source>
</evidence>
<organism evidence="3 4">
    <name type="scientific">Castilleja foliolosa</name>
    <dbReference type="NCBI Taxonomy" id="1961234"/>
    <lineage>
        <taxon>Eukaryota</taxon>
        <taxon>Viridiplantae</taxon>
        <taxon>Streptophyta</taxon>
        <taxon>Embryophyta</taxon>
        <taxon>Tracheophyta</taxon>
        <taxon>Spermatophyta</taxon>
        <taxon>Magnoliopsida</taxon>
        <taxon>eudicotyledons</taxon>
        <taxon>Gunneridae</taxon>
        <taxon>Pentapetalae</taxon>
        <taxon>asterids</taxon>
        <taxon>lamiids</taxon>
        <taxon>Lamiales</taxon>
        <taxon>Orobanchaceae</taxon>
        <taxon>Pedicularideae</taxon>
        <taxon>Castillejinae</taxon>
        <taxon>Castilleja</taxon>
    </lineage>
</organism>
<proteinExistence type="inferred from homology"/>
<sequence length="310" mass="34605">MILMNLLSYARKRALTLIAEYLRTRYRPRFAQENFATILYGCLSSCKRGDSHEIGLGSRTLGLLAITIGYSYHAEELVRETFPILSDALKKASTDIAAQKSVLLCLAICSFSCANFSERESSMKLIWKVVLSKPGPEVLAAAIESWAFLLTCAIDVGHRRNSWTRVPILYLMLLSGGDDHTIVSAAADDAVALVMESELEGRVRIHETLPVGEHEIDLFSFSEVYQAGYVVDFLEHGALAHFLENKFLHENFGFCPPDDGDDKDDKDVDRAESIEEGLCANWTCFEEIGSYKEGEEPADEPKTCSEKCFH</sequence>
<accession>A0ABD3CK09</accession>
<dbReference type="EMBL" id="JAVIJP010000034">
    <property type="protein sequence ID" value="KAL3629812.1"/>
    <property type="molecule type" value="Genomic_DNA"/>
</dbReference>
<dbReference type="PANTHER" id="PTHR12354">
    <property type="entry name" value="INTERFERON-RELATED DEVELOPMENTAL REGULATOR"/>
    <property type="match status" value="1"/>
</dbReference>
<comment type="similarity">
    <text evidence="1">Belongs to the IFRD family.</text>
</comment>
<keyword evidence="4" id="KW-1185">Reference proteome</keyword>